<dbReference type="Pfam" id="PF10091">
    <property type="entry name" value="Glycoamylase"/>
    <property type="match status" value="1"/>
</dbReference>
<evidence type="ECO:0000259" key="3">
    <source>
        <dbReference type="Pfam" id="PF13205"/>
    </source>
</evidence>
<name>A0A4Q0M615_9SPHI</name>
<dbReference type="InterPro" id="IPR019282">
    <property type="entry name" value="Glycoamylase-like_cons_dom"/>
</dbReference>
<sequence>MKKLEALVWILICGFLLSCSKKDSPEPDSPDGPPVDNSSLSFSHLTVNGAFNGFDYYGLVDKPVLKITFSKPIDKNTVSEAMSLKSKSGVAVRLTVGYEDNDNTIVVTPSDALAYITPYVFNIQTSLKSSSGRTLLSAITLNLTTGFDPADKFPRISDEELLTLVQRQTFKYFWDFGHPVSGMARERDSSGDIVTTGGTGFGVMAIITAIHRGFVTREEGLARIQKITTFLKNKAQRFHGAFPHWLNGSTGAVQPFSTKDNGADLVETSLLMQGLLTARQYFNGAGQEADLRNDINSLWNAVEWSWFRKDNANVLYWHWSPDYNWDMNLPVRGWNEALITYVLAASSSSHAIPKSVYENGWANNSSFRNGNTYFSVQLPLGPAMGGPLFFSHYSFMGINPMGLSDTYANYETQNKAHAQINYQYCKSNPKGFYGYSGDCWGLTASDDINGYKAHEPTNDNGVISPTAALSSFPYTPEESMKALKFFYYKLGDKVWKEYGFVDAFSLHEPWFASSFLAIDQGPIIVMIENYRSGLLWNLFMSCPEVKTGMRTLGFSGPQL</sequence>
<dbReference type="Gene3D" id="2.60.40.1220">
    <property type="match status" value="1"/>
</dbReference>
<proteinExistence type="predicted"/>
<comment type="caution">
    <text evidence="4">The sequence shown here is derived from an EMBL/GenBank/DDBJ whole genome shotgun (WGS) entry which is preliminary data.</text>
</comment>
<dbReference type="RefSeq" id="WP_128770355.1">
    <property type="nucleotide sequence ID" value="NZ_RXOC01000011.1"/>
</dbReference>
<protein>
    <submittedName>
        <fullName evidence="4">Beta-glucosidase</fullName>
    </submittedName>
</protein>
<reference evidence="4 5" key="1">
    <citation type="submission" date="2018-12" db="EMBL/GenBank/DDBJ databases">
        <title>The Draft Genome Sequence of the Soil Bacterium Pedobacter tournemirensis R1.</title>
        <authorList>
            <person name="He J."/>
        </authorList>
    </citation>
    <scope>NUCLEOTIDE SEQUENCE [LARGE SCALE GENOMIC DNA]</scope>
    <source>
        <strain evidence="4 5">R1</strain>
    </source>
</reference>
<dbReference type="Gene3D" id="1.50.10.140">
    <property type="match status" value="1"/>
</dbReference>
<dbReference type="InterPro" id="IPR032812">
    <property type="entry name" value="SbsA_Ig"/>
</dbReference>
<evidence type="ECO:0000313" key="5">
    <source>
        <dbReference type="Proteomes" id="UP000290848"/>
    </source>
</evidence>
<evidence type="ECO:0000313" key="4">
    <source>
        <dbReference type="EMBL" id="RXF68273.1"/>
    </source>
</evidence>
<gene>
    <name evidence="4" type="ORF">EKH83_15435</name>
</gene>
<dbReference type="Pfam" id="PF13205">
    <property type="entry name" value="Big_5"/>
    <property type="match status" value="1"/>
</dbReference>
<evidence type="ECO:0000256" key="1">
    <source>
        <dbReference type="ARBA" id="ARBA00022729"/>
    </source>
</evidence>
<keyword evidence="1" id="KW-0732">Signal</keyword>
<evidence type="ECO:0000259" key="2">
    <source>
        <dbReference type="Pfam" id="PF10091"/>
    </source>
</evidence>
<dbReference type="Proteomes" id="UP000290848">
    <property type="component" value="Unassembled WGS sequence"/>
</dbReference>
<organism evidence="4 5">
    <name type="scientific">Arcticibacter tournemirensis</name>
    <dbReference type="NCBI Taxonomy" id="699437"/>
    <lineage>
        <taxon>Bacteria</taxon>
        <taxon>Pseudomonadati</taxon>
        <taxon>Bacteroidota</taxon>
        <taxon>Sphingobacteriia</taxon>
        <taxon>Sphingobacteriales</taxon>
        <taxon>Sphingobacteriaceae</taxon>
        <taxon>Arcticibacter</taxon>
    </lineage>
</organism>
<dbReference type="PROSITE" id="PS51257">
    <property type="entry name" value="PROKAR_LIPOPROTEIN"/>
    <property type="match status" value="1"/>
</dbReference>
<dbReference type="InterPro" id="IPR014755">
    <property type="entry name" value="Cu-Rt/internalin_Ig-like"/>
</dbReference>
<feature type="domain" description="SbsA Ig-like" evidence="3">
    <location>
        <begin position="65"/>
        <end position="145"/>
    </location>
</feature>
<feature type="domain" description="Glycoamylase-like" evidence="2">
    <location>
        <begin position="330"/>
        <end position="543"/>
    </location>
</feature>
<dbReference type="AlphaFoldDB" id="A0A4Q0M615"/>
<dbReference type="EMBL" id="RXOC01000011">
    <property type="protein sequence ID" value="RXF68273.1"/>
    <property type="molecule type" value="Genomic_DNA"/>
</dbReference>
<accession>A0A4Q0M615</accession>